<organism evidence="1 2">
    <name type="scientific">Panicum virgatum</name>
    <name type="common">Blackwell switchgrass</name>
    <dbReference type="NCBI Taxonomy" id="38727"/>
    <lineage>
        <taxon>Eukaryota</taxon>
        <taxon>Viridiplantae</taxon>
        <taxon>Streptophyta</taxon>
        <taxon>Embryophyta</taxon>
        <taxon>Tracheophyta</taxon>
        <taxon>Spermatophyta</taxon>
        <taxon>Magnoliopsida</taxon>
        <taxon>Liliopsida</taxon>
        <taxon>Poales</taxon>
        <taxon>Poaceae</taxon>
        <taxon>PACMAD clade</taxon>
        <taxon>Panicoideae</taxon>
        <taxon>Panicodae</taxon>
        <taxon>Paniceae</taxon>
        <taxon>Panicinae</taxon>
        <taxon>Panicum</taxon>
        <taxon>Panicum sect. Hiantes</taxon>
    </lineage>
</organism>
<dbReference type="Proteomes" id="UP000823388">
    <property type="component" value="Chromosome 1K"/>
</dbReference>
<protein>
    <submittedName>
        <fullName evidence="1">Uncharacterized protein</fullName>
    </submittedName>
</protein>
<dbReference type="EMBL" id="CM029037">
    <property type="protein sequence ID" value="KAG2658643.1"/>
    <property type="molecule type" value="Genomic_DNA"/>
</dbReference>
<sequence>MQGYKVRAFFQGGCDQMRCKFAHRNYDRFNPSITGTGLSMEKIHDTGFLLTLHRHGRYLEYANY</sequence>
<keyword evidence="2" id="KW-1185">Reference proteome</keyword>
<comment type="caution">
    <text evidence="1">The sequence shown here is derived from an EMBL/GenBank/DDBJ whole genome shotgun (WGS) entry which is preliminary data.</text>
</comment>
<evidence type="ECO:0000313" key="1">
    <source>
        <dbReference type="EMBL" id="KAG2658643.1"/>
    </source>
</evidence>
<proteinExistence type="predicted"/>
<reference evidence="1" key="1">
    <citation type="submission" date="2020-05" db="EMBL/GenBank/DDBJ databases">
        <title>WGS assembly of Panicum virgatum.</title>
        <authorList>
            <person name="Lovell J.T."/>
            <person name="Jenkins J."/>
            <person name="Shu S."/>
            <person name="Juenger T.E."/>
            <person name="Schmutz J."/>
        </authorList>
    </citation>
    <scope>NUCLEOTIDE SEQUENCE</scope>
    <source>
        <strain evidence="1">AP13</strain>
    </source>
</reference>
<dbReference type="AlphaFoldDB" id="A0A8T0XN97"/>
<evidence type="ECO:0000313" key="2">
    <source>
        <dbReference type="Proteomes" id="UP000823388"/>
    </source>
</evidence>
<gene>
    <name evidence="1" type="ORF">PVAP13_1KG288700</name>
</gene>
<name>A0A8T0XN97_PANVG</name>
<accession>A0A8T0XN97</accession>